<proteinExistence type="predicted"/>
<dbReference type="GO" id="GO:0016791">
    <property type="term" value="F:phosphatase activity"/>
    <property type="evidence" value="ECO:0007669"/>
    <property type="project" value="TreeGrafter"/>
</dbReference>
<dbReference type="InterPro" id="IPR029033">
    <property type="entry name" value="His_PPase_superfam"/>
</dbReference>
<reference evidence="2 3" key="1">
    <citation type="submission" date="2020-11" db="EMBL/GenBank/DDBJ databases">
        <title>Kefir isolates.</title>
        <authorList>
            <person name="Marcisauskas S."/>
            <person name="Kim Y."/>
            <person name="Blasche S."/>
        </authorList>
    </citation>
    <scope>NUCLEOTIDE SEQUENCE [LARGE SCALE GENOMIC DNA]</scope>
    <source>
        <strain evidence="2 3">KR</strain>
    </source>
</reference>
<sequence length="359" mass="40259">MRSGIRGRDSGTVNELRMGNEESLRRSESRQRAQAAHLGQISDTLSEARLRAVVAEHILQVEMQHVYLLRHGVGNAKKGPRSESGYGARHSRGSAIRALSTGAGGPCRSEDRSDSSFQQPTRCHHRKNAPLLTRSTRVLPIHQEAGHNVGPPPPPDHDLPDPELTSRGVTQCLAIPTRYPNVFASLDPSDTVILVSPLRRTLQTMFLGFSSVLPPAAGSNPIPVVILPQLQECGSWPCDTGGPLEETKAQFPQEWLDWSECERYPEWNQNSGAFKCDDEDNNVDRARWVRNYIRSRKEKHVVVVSHHGLLRRIVKAPYAHNRMKSPIQWENADLRVYRFSDEAGQDPEADLVRIEDYVL</sequence>
<dbReference type="AlphaFoldDB" id="A0A9P7B453"/>
<protein>
    <recommendedName>
        <fullName evidence="4">Phosphoglycerate mutase-like protein</fullName>
    </recommendedName>
</protein>
<dbReference type="InterPro" id="IPR050275">
    <property type="entry name" value="PGM_Phosphatase"/>
</dbReference>
<dbReference type="SUPFAM" id="SSF53254">
    <property type="entry name" value="Phosphoglycerate mutase-like"/>
    <property type="match status" value="1"/>
</dbReference>
<evidence type="ECO:0000313" key="3">
    <source>
        <dbReference type="Proteomes" id="UP000777482"/>
    </source>
</evidence>
<dbReference type="OrthoDB" id="496981at2759"/>
<dbReference type="Proteomes" id="UP000777482">
    <property type="component" value="Unassembled WGS sequence"/>
</dbReference>
<evidence type="ECO:0000313" key="2">
    <source>
        <dbReference type="EMBL" id="KAG0658602.1"/>
    </source>
</evidence>
<organism evidence="2 3">
    <name type="scientific">Rhodotorula mucilaginosa</name>
    <name type="common">Yeast</name>
    <name type="synonym">Rhodotorula rubra</name>
    <dbReference type="NCBI Taxonomy" id="5537"/>
    <lineage>
        <taxon>Eukaryota</taxon>
        <taxon>Fungi</taxon>
        <taxon>Dikarya</taxon>
        <taxon>Basidiomycota</taxon>
        <taxon>Pucciniomycotina</taxon>
        <taxon>Microbotryomycetes</taxon>
        <taxon>Sporidiobolales</taxon>
        <taxon>Sporidiobolaceae</taxon>
        <taxon>Rhodotorula</taxon>
    </lineage>
</organism>
<dbReference type="PANTHER" id="PTHR48100:SF54">
    <property type="entry name" value="PHOSPHATASE SPAC5H10.03-RELATED"/>
    <property type="match status" value="1"/>
</dbReference>
<feature type="region of interest" description="Disordered" evidence="1">
    <location>
        <begin position="1"/>
        <end position="35"/>
    </location>
</feature>
<evidence type="ECO:0000256" key="1">
    <source>
        <dbReference type="SAM" id="MobiDB-lite"/>
    </source>
</evidence>
<accession>A0A9P7B453</accession>
<dbReference type="PANTHER" id="PTHR48100">
    <property type="entry name" value="BROAD-SPECIFICITY PHOSPHATASE YOR283W-RELATED"/>
    <property type="match status" value="1"/>
</dbReference>
<dbReference type="GO" id="GO:0005737">
    <property type="term" value="C:cytoplasm"/>
    <property type="evidence" value="ECO:0007669"/>
    <property type="project" value="TreeGrafter"/>
</dbReference>
<dbReference type="EMBL" id="PUHQ01000064">
    <property type="protein sequence ID" value="KAG0658602.1"/>
    <property type="molecule type" value="Genomic_DNA"/>
</dbReference>
<evidence type="ECO:0008006" key="4">
    <source>
        <dbReference type="Google" id="ProtNLM"/>
    </source>
</evidence>
<dbReference type="Pfam" id="PF00300">
    <property type="entry name" value="His_Phos_1"/>
    <property type="match status" value="1"/>
</dbReference>
<feature type="compositionally biased region" description="Basic and acidic residues" evidence="1">
    <location>
        <begin position="18"/>
        <end position="31"/>
    </location>
</feature>
<name>A0A9P7B453_RHOMI</name>
<feature type="region of interest" description="Disordered" evidence="1">
    <location>
        <begin position="74"/>
        <end position="93"/>
    </location>
</feature>
<comment type="caution">
    <text evidence="2">The sequence shown here is derived from an EMBL/GenBank/DDBJ whole genome shotgun (WGS) entry which is preliminary data.</text>
</comment>
<feature type="region of interest" description="Disordered" evidence="1">
    <location>
        <begin position="98"/>
        <end position="134"/>
    </location>
</feature>
<dbReference type="InterPro" id="IPR013078">
    <property type="entry name" value="His_Pase_superF_clade-1"/>
</dbReference>
<dbReference type="Gene3D" id="3.40.50.1240">
    <property type="entry name" value="Phosphoglycerate mutase-like"/>
    <property type="match status" value="1"/>
</dbReference>
<keyword evidence="3" id="KW-1185">Reference proteome</keyword>
<gene>
    <name evidence="2" type="ORF">C6P46_005722</name>
</gene>